<dbReference type="InterPro" id="IPR018184">
    <property type="entry name" value="Integrin_alpha_C_CS"/>
</dbReference>
<dbReference type="InterPro" id="IPR000413">
    <property type="entry name" value="Integrin_alpha"/>
</dbReference>
<evidence type="ECO:0000256" key="9">
    <source>
        <dbReference type="ARBA" id="ARBA00023136"/>
    </source>
</evidence>
<dbReference type="FunFam" id="1.20.5.930:FF:000001">
    <property type="entry name" value="Integrin subunit alpha V"/>
    <property type="match status" value="1"/>
</dbReference>
<dbReference type="InterPro" id="IPR013649">
    <property type="entry name" value="Integrin_alpha_Ig-like_1"/>
</dbReference>
<dbReference type="Pfam" id="PF08441">
    <property type="entry name" value="Integrin_A_Ig_1"/>
    <property type="match status" value="1"/>
</dbReference>
<evidence type="ECO:0000256" key="3">
    <source>
        <dbReference type="ARBA" id="ARBA00022692"/>
    </source>
</evidence>
<feature type="compositionally biased region" description="Basic and acidic residues" evidence="15">
    <location>
        <begin position="182"/>
        <end position="200"/>
    </location>
</feature>
<evidence type="ECO:0000256" key="7">
    <source>
        <dbReference type="ARBA" id="ARBA00022989"/>
    </source>
</evidence>
<keyword evidence="7 14" id="KW-1133">Transmembrane helix</keyword>
<name>A0ABD1KQ87_9TELE</name>
<evidence type="ECO:0000313" key="19">
    <source>
        <dbReference type="EMBL" id="KAL2101292.1"/>
    </source>
</evidence>
<keyword evidence="3 14" id="KW-0812">Transmembrane</keyword>
<dbReference type="SMART" id="SM00191">
    <property type="entry name" value="Int_alpha"/>
    <property type="match status" value="3"/>
</dbReference>
<reference evidence="19 20" key="1">
    <citation type="submission" date="2024-09" db="EMBL/GenBank/DDBJ databases">
        <title>A chromosome-level genome assembly of Gray's grenadier anchovy, Coilia grayii.</title>
        <authorList>
            <person name="Fu Z."/>
        </authorList>
    </citation>
    <scope>NUCLEOTIDE SEQUENCE [LARGE SCALE GENOMIC DNA]</scope>
    <source>
        <strain evidence="19">G4</strain>
        <tissue evidence="19">Muscle</tissue>
    </source>
</reference>
<feature type="domain" description="Integrin alpha third immunoglobulin-like" evidence="18">
    <location>
        <begin position="928"/>
        <end position="1125"/>
    </location>
</feature>
<keyword evidence="11 14" id="KW-0675">Receptor</keyword>
<dbReference type="SUPFAM" id="SSF69318">
    <property type="entry name" value="Integrin alpha N-terminal domain"/>
    <property type="match status" value="1"/>
</dbReference>
<evidence type="ECO:0008006" key="21">
    <source>
        <dbReference type="Google" id="ProtNLM"/>
    </source>
</evidence>
<keyword evidence="20" id="KW-1185">Reference proteome</keyword>
<dbReference type="Gene3D" id="2.60.40.1530">
    <property type="entry name" value="ntegrin, alpha v. Chain A, domain 4"/>
    <property type="match status" value="1"/>
</dbReference>
<evidence type="ECO:0000256" key="15">
    <source>
        <dbReference type="SAM" id="MobiDB-lite"/>
    </source>
</evidence>
<evidence type="ECO:0000313" key="20">
    <source>
        <dbReference type="Proteomes" id="UP001591681"/>
    </source>
</evidence>
<dbReference type="PROSITE" id="PS51470">
    <property type="entry name" value="FG_GAP"/>
    <property type="match status" value="3"/>
</dbReference>
<feature type="region of interest" description="Disordered" evidence="15">
    <location>
        <begin position="182"/>
        <end position="202"/>
    </location>
</feature>
<evidence type="ECO:0000256" key="8">
    <source>
        <dbReference type="ARBA" id="ARBA00023037"/>
    </source>
</evidence>
<evidence type="ECO:0000256" key="2">
    <source>
        <dbReference type="ARBA" id="ARBA00008054"/>
    </source>
</evidence>
<dbReference type="PROSITE" id="PS00242">
    <property type="entry name" value="INTEGRIN_ALPHA"/>
    <property type="match status" value="1"/>
</dbReference>
<keyword evidence="12" id="KW-0325">Glycoprotein</keyword>
<dbReference type="EMBL" id="JBHFQA010000003">
    <property type="protein sequence ID" value="KAL2101292.1"/>
    <property type="molecule type" value="Genomic_DNA"/>
</dbReference>
<feature type="domain" description="Integrin alpha second immunoglobulin-like" evidence="17">
    <location>
        <begin position="763"/>
        <end position="906"/>
    </location>
</feature>
<dbReference type="InterPro" id="IPR032695">
    <property type="entry name" value="Integrin_dom_sf"/>
</dbReference>
<organism evidence="19 20">
    <name type="scientific">Coilia grayii</name>
    <name type="common">Gray's grenadier anchovy</name>
    <dbReference type="NCBI Taxonomy" id="363190"/>
    <lineage>
        <taxon>Eukaryota</taxon>
        <taxon>Metazoa</taxon>
        <taxon>Chordata</taxon>
        <taxon>Craniata</taxon>
        <taxon>Vertebrata</taxon>
        <taxon>Euteleostomi</taxon>
        <taxon>Actinopterygii</taxon>
        <taxon>Neopterygii</taxon>
        <taxon>Teleostei</taxon>
        <taxon>Clupei</taxon>
        <taxon>Clupeiformes</taxon>
        <taxon>Clupeoidei</taxon>
        <taxon>Engraulidae</taxon>
        <taxon>Coilinae</taxon>
        <taxon>Coilia</taxon>
    </lineage>
</organism>
<keyword evidence="10" id="KW-1015">Disulfide bond</keyword>
<dbReference type="Gene3D" id="2.60.40.1460">
    <property type="entry name" value="Integrin domains. Chain A, domain 2"/>
    <property type="match status" value="1"/>
</dbReference>
<evidence type="ECO:0000259" key="18">
    <source>
        <dbReference type="Pfam" id="PF20806"/>
    </source>
</evidence>
<dbReference type="Pfam" id="PF20805">
    <property type="entry name" value="Integrin_A_Ig_2"/>
    <property type="match status" value="1"/>
</dbReference>
<keyword evidence="9 14" id="KW-0472">Membrane</keyword>
<dbReference type="PANTHER" id="PTHR23220:SF89">
    <property type="entry name" value="INTEGRIN ALPHA-3"/>
    <property type="match status" value="1"/>
</dbReference>
<evidence type="ECO:0000256" key="13">
    <source>
        <dbReference type="PROSITE-ProRule" id="PRU00803"/>
    </source>
</evidence>
<dbReference type="SUPFAM" id="SSF69179">
    <property type="entry name" value="Integrin domains"/>
    <property type="match status" value="3"/>
</dbReference>
<dbReference type="GO" id="GO:0007155">
    <property type="term" value="P:cell adhesion"/>
    <property type="evidence" value="ECO:0007669"/>
    <property type="project" value="UniProtKB-KW"/>
</dbReference>
<dbReference type="Gene3D" id="2.130.10.130">
    <property type="entry name" value="Integrin alpha, N-terminal"/>
    <property type="match status" value="1"/>
</dbReference>
<dbReference type="InterPro" id="IPR048286">
    <property type="entry name" value="Integrin_alpha_Ig-like_3"/>
</dbReference>
<comment type="caution">
    <text evidence="19">The sequence shown here is derived from an EMBL/GenBank/DDBJ whole genome shotgun (WGS) entry which is preliminary data.</text>
</comment>
<comment type="subcellular location">
    <subcellularLocation>
        <location evidence="1 14">Membrane</location>
        <topology evidence="1 14">Single-pass type I membrane protein</topology>
    </subcellularLocation>
</comment>
<feature type="repeat" description="FG-GAP" evidence="13">
    <location>
        <begin position="449"/>
        <end position="509"/>
    </location>
</feature>
<feature type="repeat" description="FG-GAP" evidence="13">
    <location>
        <begin position="510"/>
        <end position="565"/>
    </location>
</feature>
<evidence type="ECO:0000259" key="16">
    <source>
        <dbReference type="Pfam" id="PF08441"/>
    </source>
</evidence>
<dbReference type="GO" id="GO:0016020">
    <property type="term" value="C:membrane"/>
    <property type="evidence" value="ECO:0007669"/>
    <property type="project" value="UniProtKB-SubCell"/>
</dbReference>
<dbReference type="InterPro" id="IPR048285">
    <property type="entry name" value="Integrin_alpha_Ig-like_2"/>
</dbReference>
<dbReference type="InterPro" id="IPR013517">
    <property type="entry name" value="FG-GAP"/>
</dbReference>
<dbReference type="Proteomes" id="UP001591681">
    <property type="component" value="Unassembled WGS sequence"/>
</dbReference>
<feature type="domain" description="Integrin alpha first immunoglubulin-like" evidence="16">
    <location>
        <begin position="616"/>
        <end position="761"/>
    </location>
</feature>
<feature type="transmembrane region" description="Helical" evidence="14">
    <location>
        <begin position="1148"/>
        <end position="1170"/>
    </location>
</feature>
<dbReference type="PRINTS" id="PR01185">
    <property type="entry name" value="INTEGRINA"/>
</dbReference>
<dbReference type="Pfam" id="PF20806">
    <property type="entry name" value="Integrin_A_Ig_3"/>
    <property type="match status" value="1"/>
</dbReference>
<dbReference type="Gene3D" id="2.60.40.1510">
    <property type="entry name" value="ntegrin, alpha v. Chain A, domain 3"/>
    <property type="match status" value="1"/>
</dbReference>
<dbReference type="Pfam" id="PF01839">
    <property type="entry name" value="FG-GAP"/>
    <property type="match status" value="2"/>
</dbReference>
<keyword evidence="8 14" id="KW-0401">Integrin</keyword>
<keyword evidence="4" id="KW-0732">Signal</keyword>
<dbReference type="PANTHER" id="PTHR23220">
    <property type="entry name" value="INTEGRIN ALPHA"/>
    <property type="match status" value="1"/>
</dbReference>
<proteinExistence type="inferred from homology"/>
<evidence type="ECO:0000256" key="6">
    <source>
        <dbReference type="ARBA" id="ARBA00022889"/>
    </source>
</evidence>
<dbReference type="Gene3D" id="1.20.5.930">
    <property type="entry name" value="Bicelle-embedded integrin alpha(iib) transmembrane segment"/>
    <property type="match status" value="1"/>
</dbReference>
<keyword evidence="6 14" id="KW-0130">Cell adhesion</keyword>
<accession>A0ABD1KQ87</accession>
<evidence type="ECO:0000256" key="12">
    <source>
        <dbReference type="ARBA" id="ARBA00023180"/>
    </source>
</evidence>
<dbReference type="InterPro" id="IPR013519">
    <property type="entry name" value="Int_alpha_beta-p"/>
</dbReference>
<evidence type="ECO:0000256" key="4">
    <source>
        <dbReference type="ARBA" id="ARBA00022729"/>
    </source>
</evidence>
<evidence type="ECO:0000259" key="17">
    <source>
        <dbReference type="Pfam" id="PF20805"/>
    </source>
</evidence>
<dbReference type="GO" id="GO:0007229">
    <property type="term" value="P:integrin-mediated signaling pathway"/>
    <property type="evidence" value="ECO:0007669"/>
    <property type="project" value="UniProtKB-KW"/>
</dbReference>
<evidence type="ECO:0000256" key="5">
    <source>
        <dbReference type="ARBA" id="ARBA00022737"/>
    </source>
</evidence>
<comment type="similarity">
    <text evidence="2 14">Belongs to the integrin alpha chain family.</text>
</comment>
<sequence length="1207" mass="133847">MYHQRLLVPMPGLLGALFSKRAQRGSWLAGWLAGWRRSGLGSGRWSHPTPEADICYLLLLLLLSHTPHRKGLAQAASVKERFVRAFPKPSNLHTPHFLYNCALCSPVVFPALFDPMDRRQAVSIIQTAAIMRIDPSESYPPVLGYFEWSLAGSTVALTLIVIFIVDHRNRIVKRGPSELNERQLRRAEGTQPGREERTRVETSSTHACCPEVLAGAPKETSALPDSANQTGDVFFCPISMNRHDCGRMNLATTGNDAFDSSKEILDGMWLGVSVASQNITNGRVMACGHRYVQKKHDGRIWSMIGRCYIRSNNLQLDPSDFQWQDYYEVCNPLTDHREQGMCTMGISAVITQDEVVVGSPGSFDWQGNAHIIWRSPTDEYTTAESKFGNLDRRNIYMGYSVAKEKGVLSLTKETLLTGAPRDGPQAILATGSVMLTLVTVVDKRPLSPPKLILYGEQVGSYFGNSIAVIDLNNDGWKDVIVGAPFYFNRMKEEGGAVYIYMNENGSFRDKYDIALRGREGSAFGMSVAGIGDINQDGFQDFAVGAPYHEGGSVFIWMGNETGISSTPSQEIKGRDITGSGFHTFGYSVSGGMDIDDNKYPDVVVGSLDDRIAVLRARPVIHLQSEFSVTPDIVDSENCVDCVEARVCLSYLLSTGESGKRNITVEFTLTADRTRHSPRLVFLENNANSITGSFYMPSQKCRPFTLKLKKPIRDKVEPVHFYLNMSLYEPKPKVRGMQNLDAYPVLSEGKAIIKKHEIHFQKACGTDNKCNSNLKMTAQFASFTNDQPLIFEEGHQIFKYNSSVKKLMLHIDITNLESDGHPAEDAHNTVLNITVPPALQFSSVKPKNLVCSGSGPGFLCEFGSPIGTNQEIRVEIAFETSGINLDTREIRAEIQMSTLSEQSPITPIALTLLVEYLLQPVFAILPRESTTFFSGKVMGESAMESTSDVGSPVRFTFEVKLVGRPLGSLGTLQIAFDWPFEVANGKWLLYLTKITTTGTSGPCVPPEKGVVNPLRLLLAEELRRKRELGSPVAEEGFQAEQALSQAPLKAIRTRKKLISLSCDRGARCRTFTCPLKNMNVSATVTIYARLWNSTMLEDYTDAYRVKVTSQATLRLQTSKATVIMKPETQSFTLNIDADQDEEAPSEAPVWIIVVSVLAGILLLALIIILLWKCGFFKRASTRELYEAKAHKAEMRTQPSENDRLTEDI</sequence>
<dbReference type="AlphaFoldDB" id="A0ABD1KQ87"/>
<protein>
    <recommendedName>
        <fullName evidence="21">Integrin alpha-2 domain-containing protein</fullName>
    </recommendedName>
</protein>
<evidence type="ECO:0000256" key="11">
    <source>
        <dbReference type="ARBA" id="ARBA00023170"/>
    </source>
</evidence>
<dbReference type="InterPro" id="IPR028994">
    <property type="entry name" value="Integrin_alpha_N"/>
</dbReference>
<feature type="repeat" description="FG-GAP" evidence="13">
    <location>
        <begin position="569"/>
        <end position="631"/>
    </location>
</feature>
<keyword evidence="5" id="KW-0677">Repeat</keyword>
<evidence type="ECO:0000256" key="14">
    <source>
        <dbReference type="RuleBase" id="RU003762"/>
    </source>
</evidence>
<gene>
    <name evidence="19" type="ORF">ACEWY4_003053</name>
</gene>
<evidence type="ECO:0000256" key="1">
    <source>
        <dbReference type="ARBA" id="ARBA00004479"/>
    </source>
</evidence>
<evidence type="ECO:0000256" key="10">
    <source>
        <dbReference type="ARBA" id="ARBA00023157"/>
    </source>
</evidence>
<feature type="region of interest" description="Disordered" evidence="15">
    <location>
        <begin position="1188"/>
        <end position="1207"/>
    </location>
</feature>